<evidence type="ECO:0000259" key="12">
    <source>
        <dbReference type="PROSITE" id="PS50885"/>
    </source>
</evidence>
<evidence type="ECO:0000256" key="9">
    <source>
        <dbReference type="ARBA" id="ARBA00023012"/>
    </source>
</evidence>
<dbReference type="SMART" id="SM00387">
    <property type="entry name" value="HATPase_c"/>
    <property type="match status" value="1"/>
</dbReference>
<keyword evidence="9" id="KW-0902">Two-component regulatory system</keyword>
<dbReference type="GO" id="GO:0000155">
    <property type="term" value="F:phosphorelay sensor kinase activity"/>
    <property type="evidence" value="ECO:0007669"/>
    <property type="project" value="InterPro"/>
</dbReference>
<dbReference type="InterPro" id="IPR003661">
    <property type="entry name" value="HisK_dim/P_dom"/>
</dbReference>
<feature type="domain" description="HAMP" evidence="12">
    <location>
        <begin position="181"/>
        <end position="234"/>
    </location>
</feature>
<dbReference type="Gene3D" id="1.10.287.130">
    <property type="match status" value="1"/>
</dbReference>
<evidence type="ECO:0000256" key="7">
    <source>
        <dbReference type="ARBA" id="ARBA00022777"/>
    </source>
</evidence>
<dbReference type="SMART" id="SM00304">
    <property type="entry name" value="HAMP"/>
    <property type="match status" value="1"/>
</dbReference>
<dbReference type="PROSITE" id="PS50885">
    <property type="entry name" value="HAMP"/>
    <property type="match status" value="1"/>
</dbReference>
<dbReference type="CDD" id="cd00082">
    <property type="entry name" value="HisKA"/>
    <property type="match status" value="1"/>
</dbReference>
<dbReference type="PANTHER" id="PTHR45436">
    <property type="entry name" value="SENSOR HISTIDINE KINASE YKOH"/>
    <property type="match status" value="1"/>
</dbReference>
<dbReference type="Pfam" id="PF00512">
    <property type="entry name" value="HisKA"/>
    <property type="match status" value="1"/>
</dbReference>
<evidence type="ECO:0000259" key="11">
    <source>
        <dbReference type="PROSITE" id="PS50109"/>
    </source>
</evidence>
<name>A0A1H6ER18_9ACTN</name>
<dbReference type="InterPro" id="IPR036890">
    <property type="entry name" value="HATPase_C_sf"/>
</dbReference>
<sequence length="481" mass="52958">MIRVGRWRRYSIRAWLTLLASAVMALLCSALAVFIVLVERHAAIDHRTDRLFALAVEMGVQVRQQAPDLAKAGPVPAVQVFNSTGDVVAATREMAGRPPMTNLRPDPDGFATIRTCDARAFPGQCMIVLAYPLHRSDGVWLINMAVPDVPWYVGPELLIPLAAGWLLLVGATAAGSYRIVGKTLEPVGAISRNLARITASDLGHRVPVPPYHDELRDLAETANRTLDRAQSAVDQQLRFAAEASHDLRSPLTAMRIRIEEALMDPRQADWPHVAGMVLESVERMQILVRDLLQLARLDAGVTRRREILDLTELVRRELDRRPVGVYVRHRLMTGMIVQGDRLDLTRLLNNLLDNAERHAESVITVLLTLDDGDAVLEVSDDGEGVPPAQREMIFKRFARLEASRARDAGGTGLGLPIARQIAQAHHGTLTLEDSPRGARFELRLPSCTTHDTTHDADHAHGEKARLGAASHVEHRTGGPLS</sequence>
<evidence type="ECO:0000256" key="4">
    <source>
        <dbReference type="ARBA" id="ARBA00022553"/>
    </source>
</evidence>
<reference evidence="13 14" key="1">
    <citation type="submission" date="2016-10" db="EMBL/GenBank/DDBJ databases">
        <authorList>
            <person name="de Groot N.N."/>
        </authorList>
    </citation>
    <scope>NUCLEOTIDE SEQUENCE [LARGE SCALE GENOMIC DNA]</scope>
    <source>
        <strain evidence="13 14">CGMCC 4.7037</strain>
    </source>
</reference>
<dbReference type="GO" id="GO:0005886">
    <property type="term" value="C:plasma membrane"/>
    <property type="evidence" value="ECO:0007669"/>
    <property type="project" value="UniProtKB-SubCell"/>
</dbReference>
<evidence type="ECO:0000256" key="1">
    <source>
        <dbReference type="ARBA" id="ARBA00000085"/>
    </source>
</evidence>
<dbReference type="InterPro" id="IPR050428">
    <property type="entry name" value="TCS_sensor_his_kinase"/>
</dbReference>
<evidence type="ECO:0000256" key="2">
    <source>
        <dbReference type="ARBA" id="ARBA00004236"/>
    </source>
</evidence>
<evidence type="ECO:0000313" key="13">
    <source>
        <dbReference type="EMBL" id="SEG99863.1"/>
    </source>
</evidence>
<comment type="catalytic activity">
    <reaction evidence="1">
        <text>ATP + protein L-histidine = ADP + protein N-phospho-L-histidine.</text>
        <dbReference type="EC" id="2.7.13.3"/>
    </reaction>
</comment>
<dbReference type="SUPFAM" id="SSF47384">
    <property type="entry name" value="Homodimeric domain of signal transducing histidine kinase"/>
    <property type="match status" value="1"/>
</dbReference>
<dbReference type="Pfam" id="PF02518">
    <property type="entry name" value="HATPase_c"/>
    <property type="match status" value="1"/>
</dbReference>
<dbReference type="Gene3D" id="3.30.565.10">
    <property type="entry name" value="Histidine kinase-like ATPase, C-terminal domain"/>
    <property type="match status" value="1"/>
</dbReference>
<evidence type="ECO:0000256" key="3">
    <source>
        <dbReference type="ARBA" id="ARBA00012438"/>
    </source>
</evidence>
<proteinExistence type="predicted"/>
<dbReference type="EMBL" id="FNVT01000014">
    <property type="protein sequence ID" value="SEG99863.1"/>
    <property type="molecule type" value="Genomic_DNA"/>
</dbReference>
<organism evidence="13 14">
    <name type="scientific">Nonomuraea solani</name>
    <dbReference type="NCBI Taxonomy" id="1144553"/>
    <lineage>
        <taxon>Bacteria</taxon>
        <taxon>Bacillati</taxon>
        <taxon>Actinomycetota</taxon>
        <taxon>Actinomycetes</taxon>
        <taxon>Streptosporangiales</taxon>
        <taxon>Streptosporangiaceae</taxon>
        <taxon>Nonomuraea</taxon>
    </lineage>
</organism>
<accession>A0A1H6ER18</accession>
<dbReference type="PRINTS" id="PR00344">
    <property type="entry name" value="BCTRLSENSOR"/>
</dbReference>
<dbReference type="Proteomes" id="UP000236732">
    <property type="component" value="Unassembled WGS sequence"/>
</dbReference>
<keyword evidence="4" id="KW-0597">Phosphoprotein</keyword>
<dbReference type="SUPFAM" id="SSF55874">
    <property type="entry name" value="ATPase domain of HSP90 chaperone/DNA topoisomerase II/histidine kinase"/>
    <property type="match status" value="1"/>
</dbReference>
<evidence type="ECO:0000313" key="14">
    <source>
        <dbReference type="Proteomes" id="UP000236732"/>
    </source>
</evidence>
<keyword evidence="10" id="KW-0472">Membrane</keyword>
<dbReference type="InterPro" id="IPR036097">
    <property type="entry name" value="HisK_dim/P_sf"/>
</dbReference>
<dbReference type="PROSITE" id="PS50109">
    <property type="entry name" value="HIS_KIN"/>
    <property type="match status" value="1"/>
</dbReference>
<protein>
    <recommendedName>
        <fullName evidence="3">histidine kinase</fullName>
        <ecNumber evidence="3">2.7.13.3</ecNumber>
    </recommendedName>
</protein>
<comment type="subcellular location">
    <subcellularLocation>
        <location evidence="2">Cell membrane</location>
    </subcellularLocation>
</comment>
<dbReference type="InterPro" id="IPR004358">
    <property type="entry name" value="Sig_transdc_His_kin-like_C"/>
</dbReference>
<dbReference type="SMART" id="SM00388">
    <property type="entry name" value="HisKA"/>
    <property type="match status" value="1"/>
</dbReference>
<keyword evidence="8" id="KW-1133">Transmembrane helix</keyword>
<evidence type="ECO:0000256" key="5">
    <source>
        <dbReference type="ARBA" id="ARBA00022679"/>
    </source>
</evidence>
<keyword evidence="7" id="KW-0418">Kinase</keyword>
<dbReference type="AlphaFoldDB" id="A0A1H6ER18"/>
<dbReference type="InterPro" id="IPR003660">
    <property type="entry name" value="HAMP_dom"/>
</dbReference>
<dbReference type="InterPro" id="IPR003594">
    <property type="entry name" value="HATPase_dom"/>
</dbReference>
<dbReference type="InterPro" id="IPR005467">
    <property type="entry name" value="His_kinase_dom"/>
</dbReference>
<dbReference type="RefSeq" id="WP_235030655.1">
    <property type="nucleotide sequence ID" value="NZ_FNVT01000014.1"/>
</dbReference>
<keyword evidence="5" id="KW-0808">Transferase</keyword>
<dbReference type="EC" id="2.7.13.3" evidence="3"/>
<keyword evidence="14" id="KW-1185">Reference proteome</keyword>
<evidence type="ECO:0000256" key="8">
    <source>
        <dbReference type="ARBA" id="ARBA00022989"/>
    </source>
</evidence>
<evidence type="ECO:0000256" key="6">
    <source>
        <dbReference type="ARBA" id="ARBA00022692"/>
    </source>
</evidence>
<evidence type="ECO:0000256" key="10">
    <source>
        <dbReference type="ARBA" id="ARBA00023136"/>
    </source>
</evidence>
<dbReference type="PANTHER" id="PTHR45436:SF5">
    <property type="entry name" value="SENSOR HISTIDINE KINASE TRCS"/>
    <property type="match status" value="1"/>
</dbReference>
<gene>
    <name evidence="13" type="ORF">SAMN05444920_114139</name>
</gene>
<feature type="domain" description="Histidine kinase" evidence="11">
    <location>
        <begin position="242"/>
        <end position="448"/>
    </location>
</feature>
<keyword evidence="6" id="KW-0812">Transmembrane</keyword>